<proteinExistence type="predicted"/>
<keyword evidence="1" id="KW-0812">Transmembrane</keyword>
<feature type="transmembrane region" description="Helical" evidence="1">
    <location>
        <begin position="112"/>
        <end position="130"/>
    </location>
</feature>
<feature type="transmembrane region" description="Helical" evidence="1">
    <location>
        <begin position="142"/>
        <end position="164"/>
    </location>
</feature>
<evidence type="ECO:0000256" key="1">
    <source>
        <dbReference type="SAM" id="Phobius"/>
    </source>
</evidence>
<name>A0ABP6Q5U7_9ACTN</name>
<evidence type="ECO:0000313" key="3">
    <source>
        <dbReference type="Proteomes" id="UP001501237"/>
    </source>
</evidence>
<keyword evidence="3" id="KW-1185">Reference proteome</keyword>
<keyword evidence="1" id="KW-1133">Transmembrane helix</keyword>
<dbReference type="Proteomes" id="UP001501237">
    <property type="component" value="Unassembled WGS sequence"/>
</dbReference>
<sequence length="166" mass="17033">MADETKLQAPAPATPADRSEAIYGSVLAASVIAAQSPAKNPPSAPTIIATLLATATVFWLVHVYCRVIGGQRGGGSPPIRPIMVEQAPVLYAALPPVLGAVLGWILGLRDAATAWLCLSIAVIAMVCWSIEGAVAMGVPHRVIVRSGLVSTLLGLVMIGLKAALGH</sequence>
<dbReference type="RefSeq" id="WP_344825466.1">
    <property type="nucleotide sequence ID" value="NZ_BAAAUV010000004.1"/>
</dbReference>
<accession>A0ABP6Q5U7</accession>
<feature type="transmembrane region" description="Helical" evidence="1">
    <location>
        <begin position="47"/>
        <end position="68"/>
    </location>
</feature>
<organism evidence="2 3">
    <name type="scientific">Actinocorallia longicatena</name>
    <dbReference type="NCBI Taxonomy" id="111803"/>
    <lineage>
        <taxon>Bacteria</taxon>
        <taxon>Bacillati</taxon>
        <taxon>Actinomycetota</taxon>
        <taxon>Actinomycetes</taxon>
        <taxon>Streptosporangiales</taxon>
        <taxon>Thermomonosporaceae</taxon>
        <taxon>Actinocorallia</taxon>
    </lineage>
</organism>
<evidence type="ECO:0000313" key="2">
    <source>
        <dbReference type="EMBL" id="GAA3205858.1"/>
    </source>
</evidence>
<keyword evidence="1" id="KW-0472">Membrane</keyword>
<feature type="transmembrane region" description="Helical" evidence="1">
    <location>
        <begin position="89"/>
        <end position="106"/>
    </location>
</feature>
<gene>
    <name evidence="2" type="ORF">GCM10010468_21090</name>
</gene>
<protein>
    <submittedName>
        <fullName evidence="2">Uncharacterized protein</fullName>
    </submittedName>
</protein>
<reference evidence="3" key="1">
    <citation type="journal article" date="2019" name="Int. J. Syst. Evol. Microbiol.">
        <title>The Global Catalogue of Microorganisms (GCM) 10K type strain sequencing project: providing services to taxonomists for standard genome sequencing and annotation.</title>
        <authorList>
            <consortium name="The Broad Institute Genomics Platform"/>
            <consortium name="The Broad Institute Genome Sequencing Center for Infectious Disease"/>
            <person name="Wu L."/>
            <person name="Ma J."/>
        </authorList>
    </citation>
    <scope>NUCLEOTIDE SEQUENCE [LARGE SCALE GENOMIC DNA]</scope>
    <source>
        <strain evidence="3">JCM 9377</strain>
    </source>
</reference>
<dbReference type="EMBL" id="BAAAUV010000004">
    <property type="protein sequence ID" value="GAA3205858.1"/>
    <property type="molecule type" value="Genomic_DNA"/>
</dbReference>
<comment type="caution">
    <text evidence="2">The sequence shown here is derived from an EMBL/GenBank/DDBJ whole genome shotgun (WGS) entry which is preliminary data.</text>
</comment>